<reference evidence="11 12" key="1">
    <citation type="submission" date="2017-06" db="EMBL/GenBank/DDBJ databases">
        <authorList>
            <consortium name="Pathogen Informatics"/>
        </authorList>
    </citation>
    <scope>NUCLEOTIDE SEQUENCE [LARGE SCALE GENOMIC DNA]</scope>
    <source>
        <strain evidence="11 12">NCTC13788</strain>
    </source>
</reference>
<dbReference type="GO" id="GO:0009401">
    <property type="term" value="P:phosphoenolpyruvate-dependent sugar phosphotransferase system"/>
    <property type="evidence" value="ECO:0007669"/>
    <property type="project" value="InterPro"/>
</dbReference>
<organism evidence="11 12">
    <name type="scientific">Streptococcus merionis</name>
    <dbReference type="NCBI Taxonomy" id="400065"/>
    <lineage>
        <taxon>Bacteria</taxon>
        <taxon>Bacillati</taxon>
        <taxon>Bacillota</taxon>
        <taxon>Bacilli</taxon>
        <taxon>Lactobacillales</taxon>
        <taxon>Streptococcaceae</taxon>
        <taxon>Streptococcus</taxon>
    </lineage>
</organism>
<evidence type="ECO:0000256" key="8">
    <source>
        <dbReference type="PIRNR" id="PIRNR006351"/>
    </source>
</evidence>
<dbReference type="EMBL" id="LT906439">
    <property type="protein sequence ID" value="SNU87083.1"/>
    <property type="molecule type" value="Genomic_DNA"/>
</dbReference>
<keyword evidence="12" id="KW-1185">Reference proteome</keyword>
<keyword evidence="5 9" id="KW-0812">Transmembrane</keyword>
<dbReference type="eggNOG" id="COG1455">
    <property type="taxonomic scope" value="Bacteria"/>
</dbReference>
<name>A0A239SQY9_9STRE</name>
<dbReference type="GO" id="GO:1902815">
    <property type="term" value="P:N,N'-diacetylchitobiose import"/>
    <property type="evidence" value="ECO:0007669"/>
    <property type="project" value="TreeGrafter"/>
</dbReference>
<dbReference type="PIRSF" id="PIRSF006351">
    <property type="entry name" value="PTS_EIIC-Cellobiose"/>
    <property type="match status" value="1"/>
</dbReference>
<evidence type="ECO:0000259" key="10">
    <source>
        <dbReference type="PROSITE" id="PS51105"/>
    </source>
</evidence>
<dbReference type="Proteomes" id="UP000215185">
    <property type="component" value="Chromosome 1"/>
</dbReference>
<feature type="transmembrane region" description="Helical" evidence="9">
    <location>
        <begin position="253"/>
        <end position="272"/>
    </location>
</feature>
<comment type="function">
    <text evidence="8">The phosphoenolpyruvate-dependent sugar phosphotransferase system (PTS), a major carbohydrate active -transport system, catalyzes the phosphorylation of incoming sugar substrates concomitant with their translocation across the cell membrane.</text>
</comment>
<dbReference type="RefSeq" id="WP_018373497.1">
    <property type="nucleotide sequence ID" value="NZ_LT906439.1"/>
</dbReference>
<feature type="transmembrane region" description="Helical" evidence="9">
    <location>
        <begin position="400"/>
        <end position="417"/>
    </location>
</feature>
<evidence type="ECO:0000256" key="3">
    <source>
        <dbReference type="ARBA" id="ARBA00022475"/>
    </source>
</evidence>
<evidence type="ECO:0000256" key="4">
    <source>
        <dbReference type="ARBA" id="ARBA00022597"/>
    </source>
</evidence>
<keyword evidence="3 8" id="KW-1003">Cell membrane</keyword>
<evidence type="ECO:0000256" key="9">
    <source>
        <dbReference type="SAM" id="Phobius"/>
    </source>
</evidence>
<dbReference type="PANTHER" id="PTHR33989:SF4">
    <property type="entry name" value="PTS SYSTEM N,N'-DIACETYLCHITOBIOSE-SPECIFIC EIIC COMPONENT"/>
    <property type="match status" value="1"/>
</dbReference>
<evidence type="ECO:0000256" key="5">
    <source>
        <dbReference type="ARBA" id="ARBA00022692"/>
    </source>
</evidence>
<dbReference type="InterPro" id="IPR004501">
    <property type="entry name" value="PTS_EIIC_3"/>
</dbReference>
<accession>A0A239SQY9</accession>
<keyword evidence="4 8" id="KW-0762">Sugar transport</keyword>
<evidence type="ECO:0000313" key="11">
    <source>
        <dbReference type="EMBL" id="SNU87083.1"/>
    </source>
</evidence>
<protein>
    <recommendedName>
        <fullName evidence="8">Permease IIC component</fullName>
    </recommendedName>
</protein>
<feature type="domain" description="PTS EIIC type-3" evidence="10">
    <location>
        <begin position="5"/>
        <end position="443"/>
    </location>
</feature>
<feature type="transmembrane region" description="Helical" evidence="9">
    <location>
        <begin position="69"/>
        <end position="92"/>
    </location>
</feature>
<feature type="transmembrane region" description="Helical" evidence="9">
    <location>
        <begin position="317"/>
        <end position="337"/>
    </location>
</feature>
<keyword evidence="2 8" id="KW-0813">Transport</keyword>
<dbReference type="Pfam" id="PF02378">
    <property type="entry name" value="PTS_EIIC"/>
    <property type="match status" value="1"/>
</dbReference>
<keyword evidence="11" id="KW-0808">Transferase</keyword>
<feature type="transmembrane region" description="Helical" evidence="9">
    <location>
        <begin position="29"/>
        <end position="49"/>
    </location>
</feature>
<sequence length="456" mass="49525">MNNKFMNGFMKIAGKLGSQKHLVIIRDSFIAMMPLTMAGSIAVLLNVFFRDIPTNMGWTGFVKAMTPLITINGYVYFGTIAITALIFSFAVGYNYAQTEKVNPIAGGLVSFASFVATMPQTVTIMTDLTGVDKSVLKALSGLGLVLNGSTLETSEWGALTTVYAGATGLFTALIIGMFASWIYTTLMNKNVTIKMPENVPPAVNKAFAAIIPGTVAIYASALIGYLPVVLASKPLNDLISEYIQRPLMNLSQGWFSVVFLSFLVQLFWFFGLHGHNVLAPIMDGIYAPALLENTAVYEATRDVSQLPWLWTRGSFDAYAQMGGSGVTIALIIAIFIFSKRKEYRTVAKLSAPMGVFNINEPITFGIPMVLNPYFVIPWLIVPPICCAIAYAATTAGLIPPVYVLVTWITPPGLYAFLATGNNLMAGLVSIFNIFVAFLIWAPFVIAANRVKVEEDV</sequence>
<proteinExistence type="predicted"/>
<gene>
    <name evidence="11" type="primary">chbC</name>
    <name evidence="11" type="ORF">SAMEA4412692_00513</name>
</gene>
<evidence type="ECO:0000313" key="12">
    <source>
        <dbReference type="Proteomes" id="UP000215185"/>
    </source>
</evidence>
<dbReference type="STRING" id="1123308.GCA_000380085_00924"/>
<dbReference type="AlphaFoldDB" id="A0A239SQY9"/>
<dbReference type="GO" id="GO:0008982">
    <property type="term" value="F:protein-N(PI)-phosphohistidine-sugar phosphotransferase activity"/>
    <property type="evidence" value="ECO:0007669"/>
    <property type="project" value="UniProtKB-UniRule"/>
</dbReference>
<dbReference type="InterPro" id="IPR051088">
    <property type="entry name" value="PTS_Sugar-EIIC/EIIB"/>
</dbReference>
<feature type="transmembrane region" description="Helical" evidence="9">
    <location>
        <begin position="423"/>
        <end position="447"/>
    </location>
</feature>
<evidence type="ECO:0000256" key="6">
    <source>
        <dbReference type="ARBA" id="ARBA00022989"/>
    </source>
</evidence>
<feature type="transmembrane region" description="Helical" evidence="9">
    <location>
        <begin position="163"/>
        <end position="186"/>
    </location>
</feature>
<dbReference type="PROSITE" id="PS51105">
    <property type="entry name" value="PTS_EIIC_TYPE_3"/>
    <property type="match status" value="1"/>
</dbReference>
<dbReference type="InterPro" id="IPR004796">
    <property type="entry name" value="PTS_IIC_cello"/>
</dbReference>
<feature type="transmembrane region" description="Helical" evidence="9">
    <location>
        <begin position="206"/>
        <end position="232"/>
    </location>
</feature>
<evidence type="ECO:0000256" key="2">
    <source>
        <dbReference type="ARBA" id="ARBA00022448"/>
    </source>
</evidence>
<keyword evidence="7 8" id="KW-0472">Membrane</keyword>
<dbReference type="NCBIfam" id="TIGR00410">
    <property type="entry name" value="lacE"/>
    <property type="match status" value="1"/>
</dbReference>
<dbReference type="InterPro" id="IPR003352">
    <property type="entry name" value="PTS_EIIC"/>
</dbReference>
<evidence type="ECO:0000256" key="1">
    <source>
        <dbReference type="ARBA" id="ARBA00004651"/>
    </source>
</evidence>
<dbReference type="GO" id="GO:0005886">
    <property type="term" value="C:plasma membrane"/>
    <property type="evidence" value="ECO:0007669"/>
    <property type="project" value="UniProtKB-SubCell"/>
</dbReference>
<dbReference type="PANTHER" id="PTHR33989">
    <property type="match status" value="1"/>
</dbReference>
<evidence type="ECO:0000256" key="7">
    <source>
        <dbReference type="ARBA" id="ARBA00023136"/>
    </source>
</evidence>
<keyword evidence="6 9" id="KW-1133">Transmembrane helix</keyword>
<comment type="subcellular location">
    <subcellularLocation>
        <location evidence="1">Cell membrane</location>
        <topology evidence="1">Multi-pass membrane protein</topology>
    </subcellularLocation>
</comment>
<feature type="transmembrane region" description="Helical" evidence="9">
    <location>
        <begin position="375"/>
        <end position="393"/>
    </location>
</feature>
<dbReference type="KEGG" id="smen:SAMEA4412692_0513"/>